<dbReference type="EMBL" id="MCFL01000051">
    <property type="protein sequence ID" value="ORZ32088.1"/>
    <property type="molecule type" value="Genomic_DNA"/>
</dbReference>
<evidence type="ECO:0000313" key="5">
    <source>
        <dbReference type="EMBL" id="ORZ32088.1"/>
    </source>
</evidence>
<dbReference type="OrthoDB" id="10250488at2759"/>
<keyword evidence="3 4" id="KW-0687">Ribonucleoprotein</keyword>
<evidence type="ECO:0000256" key="1">
    <source>
        <dbReference type="ARBA" id="ARBA00007803"/>
    </source>
</evidence>
<feature type="non-terminal residue" evidence="5">
    <location>
        <position position="1"/>
    </location>
</feature>
<dbReference type="FunFam" id="3.30.720.90:FF:000001">
    <property type="entry name" value="60S ribosomal protein L38"/>
    <property type="match status" value="1"/>
</dbReference>
<dbReference type="Pfam" id="PF01781">
    <property type="entry name" value="Ribosomal_L38e"/>
    <property type="match status" value="1"/>
</dbReference>
<dbReference type="AlphaFoldDB" id="A0A1Y2HBY8"/>
<evidence type="ECO:0000256" key="4">
    <source>
        <dbReference type="RuleBase" id="RU003445"/>
    </source>
</evidence>
<dbReference type="Proteomes" id="UP000193411">
    <property type="component" value="Unassembled WGS sequence"/>
</dbReference>
<dbReference type="PANTHER" id="PTHR10965">
    <property type="entry name" value="60S RIBOSOMAL PROTEIN L38"/>
    <property type="match status" value="1"/>
</dbReference>
<gene>
    <name evidence="5" type="ORF">BCR44DRAFT_117134</name>
</gene>
<accession>A0A1Y2HBY8</accession>
<proteinExistence type="inferred from homology"/>
<name>A0A1Y2HBY8_9FUNG</name>
<comment type="caution">
    <text evidence="5">The sequence shown here is derived from an EMBL/GenBank/DDBJ whole genome shotgun (WGS) entry which is preliminary data.</text>
</comment>
<dbReference type="GO" id="GO:0006412">
    <property type="term" value="P:translation"/>
    <property type="evidence" value="ECO:0007669"/>
    <property type="project" value="InterPro"/>
</dbReference>
<dbReference type="PANTHER" id="PTHR10965:SF0">
    <property type="entry name" value="LARGE RIBOSOMAL SUBUNIT PROTEIN EL38"/>
    <property type="match status" value="1"/>
</dbReference>
<evidence type="ECO:0000313" key="6">
    <source>
        <dbReference type="Proteomes" id="UP000193411"/>
    </source>
</evidence>
<dbReference type="InterPro" id="IPR002675">
    <property type="entry name" value="Ribosomal_eL38"/>
</dbReference>
<dbReference type="InterPro" id="IPR038464">
    <property type="entry name" value="Ribosomal_eL38_sf"/>
</dbReference>
<comment type="similarity">
    <text evidence="1 4">Belongs to the eukaryotic ribosomal protein eL38 family.</text>
</comment>
<dbReference type="GO" id="GO:0022625">
    <property type="term" value="C:cytosolic large ribosomal subunit"/>
    <property type="evidence" value="ECO:0007669"/>
    <property type="project" value="TreeGrafter"/>
</dbReference>
<evidence type="ECO:0000256" key="2">
    <source>
        <dbReference type="ARBA" id="ARBA00022980"/>
    </source>
</evidence>
<organism evidence="5 6">
    <name type="scientific">Catenaria anguillulae PL171</name>
    <dbReference type="NCBI Taxonomy" id="765915"/>
    <lineage>
        <taxon>Eukaryota</taxon>
        <taxon>Fungi</taxon>
        <taxon>Fungi incertae sedis</taxon>
        <taxon>Blastocladiomycota</taxon>
        <taxon>Blastocladiomycetes</taxon>
        <taxon>Blastocladiales</taxon>
        <taxon>Catenariaceae</taxon>
        <taxon>Catenaria</taxon>
    </lineage>
</organism>
<sequence length="105" mass="12167">QPRQVSDIKDFLEIARRKDARSANIKKTGHITKFKLRCSSYLYTLSIKDPAKAKKLKETLPPSTLAFRCFHGELSRHLISDRLALLFCRHSPQDRDHCLNFIMAI</sequence>
<dbReference type="Gene3D" id="3.30.720.90">
    <property type="match status" value="1"/>
</dbReference>
<evidence type="ECO:0000256" key="3">
    <source>
        <dbReference type="ARBA" id="ARBA00023274"/>
    </source>
</evidence>
<reference evidence="5 6" key="1">
    <citation type="submission" date="2016-07" db="EMBL/GenBank/DDBJ databases">
        <title>Pervasive Adenine N6-methylation of Active Genes in Fungi.</title>
        <authorList>
            <consortium name="DOE Joint Genome Institute"/>
            <person name="Mondo S.J."/>
            <person name="Dannebaum R.O."/>
            <person name="Kuo R.C."/>
            <person name="Labutti K."/>
            <person name="Haridas S."/>
            <person name="Kuo A."/>
            <person name="Salamov A."/>
            <person name="Ahrendt S.R."/>
            <person name="Lipzen A."/>
            <person name="Sullivan W."/>
            <person name="Andreopoulos W.B."/>
            <person name="Clum A."/>
            <person name="Lindquist E."/>
            <person name="Daum C."/>
            <person name="Ramamoorthy G.K."/>
            <person name="Gryganskyi A."/>
            <person name="Culley D."/>
            <person name="Magnuson J.K."/>
            <person name="James T.Y."/>
            <person name="O'Malley M.A."/>
            <person name="Stajich J.E."/>
            <person name="Spatafora J.W."/>
            <person name="Visel A."/>
            <person name="Grigoriev I.V."/>
        </authorList>
    </citation>
    <scope>NUCLEOTIDE SEQUENCE [LARGE SCALE GENOMIC DNA]</scope>
    <source>
        <strain evidence="5 6">PL171</strain>
    </source>
</reference>
<dbReference type="GO" id="GO:0003735">
    <property type="term" value="F:structural constituent of ribosome"/>
    <property type="evidence" value="ECO:0007669"/>
    <property type="project" value="InterPro"/>
</dbReference>
<keyword evidence="6" id="KW-1185">Reference proteome</keyword>
<dbReference type="GO" id="GO:0022618">
    <property type="term" value="P:protein-RNA complex assembly"/>
    <property type="evidence" value="ECO:0007669"/>
    <property type="project" value="TreeGrafter"/>
</dbReference>
<keyword evidence="2 4" id="KW-0689">Ribosomal protein</keyword>
<dbReference type="STRING" id="765915.A0A1Y2HBY8"/>
<protein>
    <submittedName>
        <fullName evidence="5">Ribosomal L38e protein family-domain-containing protein</fullName>
    </submittedName>
</protein>